<proteinExistence type="predicted"/>
<keyword evidence="1" id="KW-0175">Coiled coil</keyword>
<name>A0A9P0MII4_ACAOB</name>
<comment type="caution">
    <text evidence="2">The sequence shown here is derived from an EMBL/GenBank/DDBJ whole genome shotgun (WGS) entry which is preliminary data.</text>
</comment>
<protein>
    <submittedName>
        <fullName evidence="2">Uncharacterized protein</fullName>
    </submittedName>
</protein>
<accession>A0A9P0MII4</accession>
<dbReference type="AlphaFoldDB" id="A0A9P0MII4"/>
<feature type="coiled-coil region" evidence="1">
    <location>
        <begin position="13"/>
        <end position="47"/>
    </location>
</feature>
<evidence type="ECO:0000313" key="2">
    <source>
        <dbReference type="EMBL" id="CAH2013214.1"/>
    </source>
</evidence>
<feature type="coiled-coil region" evidence="1">
    <location>
        <begin position="126"/>
        <end position="253"/>
    </location>
</feature>
<evidence type="ECO:0000313" key="3">
    <source>
        <dbReference type="Proteomes" id="UP001152888"/>
    </source>
</evidence>
<dbReference type="EMBL" id="CAKOFQ010008293">
    <property type="protein sequence ID" value="CAH2013214.1"/>
    <property type="molecule type" value="Genomic_DNA"/>
</dbReference>
<dbReference type="OrthoDB" id="6710262at2759"/>
<keyword evidence="3" id="KW-1185">Reference proteome</keyword>
<reference evidence="2" key="1">
    <citation type="submission" date="2022-03" db="EMBL/GenBank/DDBJ databases">
        <authorList>
            <person name="Sayadi A."/>
        </authorList>
    </citation>
    <scope>NUCLEOTIDE SEQUENCE</scope>
</reference>
<gene>
    <name evidence="2" type="ORF">ACAOBT_LOCUS33325</name>
</gene>
<evidence type="ECO:0000256" key="1">
    <source>
        <dbReference type="SAM" id="Coils"/>
    </source>
</evidence>
<dbReference type="Proteomes" id="UP001152888">
    <property type="component" value="Unassembled WGS sequence"/>
</dbReference>
<organism evidence="2 3">
    <name type="scientific">Acanthoscelides obtectus</name>
    <name type="common">Bean weevil</name>
    <name type="synonym">Bruchus obtectus</name>
    <dbReference type="NCBI Taxonomy" id="200917"/>
    <lineage>
        <taxon>Eukaryota</taxon>
        <taxon>Metazoa</taxon>
        <taxon>Ecdysozoa</taxon>
        <taxon>Arthropoda</taxon>
        <taxon>Hexapoda</taxon>
        <taxon>Insecta</taxon>
        <taxon>Pterygota</taxon>
        <taxon>Neoptera</taxon>
        <taxon>Endopterygota</taxon>
        <taxon>Coleoptera</taxon>
        <taxon>Polyphaga</taxon>
        <taxon>Cucujiformia</taxon>
        <taxon>Chrysomeloidea</taxon>
        <taxon>Chrysomelidae</taxon>
        <taxon>Bruchinae</taxon>
        <taxon>Bruchini</taxon>
        <taxon>Acanthoscelides</taxon>
    </lineage>
</organism>
<sequence>MTSLHSPEFEQVNKQLLQNQSFLYNENQKLQDDVKKLSYQLENLRKTSVKPEIFDALKKEKNHLLTLNETFKRKLQQLRAPPGTLTPYDAAKELKEKDELLATVRDLDELISKVKCMEKFEVKPPQEDLHKMVNALTSRLEEEQQKSHEADETIRKLRQDDEKYIMREKLVEMKQLVTDLEIENSKLKFEIEQLNDDVDTYKRQLDDATEELKQSAARCCQLEDEKDKLKESVSELENEKIELKKEMIQEMTEANRAKRVSVDTEIALQHIAEAYETKRKEMNCIITPYANDTVLNCSGNAWIEGHDTAKKWFY</sequence>